<dbReference type="InterPro" id="IPR005623">
    <property type="entry name" value="Chaperone_NapD_NO3_reduct"/>
</dbReference>
<sequence length="65" mass="6636">MNAVAAEIAAMEATEVHAAESGRVIVVLEGKSAGELGNRLNAIAGINGVIAANMVFEQIIDTEAI</sequence>
<protein>
    <submittedName>
        <fullName evidence="1">Nitrate reductase NapAB chaperone NapD</fullName>
    </submittedName>
</protein>
<evidence type="ECO:0000313" key="1">
    <source>
        <dbReference type="EMBL" id="MDQ0315024.1"/>
    </source>
</evidence>
<dbReference type="Pfam" id="PF03927">
    <property type="entry name" value="NapD"/>
    <property type="match status" value="1"/>
</dbReference>
<organism evidence="1 2">
    <name type="scientific">Amorphus orientalis</name>
    <dbReference type="NCBI Taxonomy" id="649198"/>
    <lineage>
        <taxon>Bacteria</taxon>
        <taxon>Pseudomonadati</taxon>
        <taxon>Pseudomonadota</taxon>
        <taxon>Alphaproteobacteria</taxon>
        <taxon>Hyphomicrobiales</taxon>
        <taxon>Amorphaceae</taxon>
        <taxon>Amorphus</taxon>
    </lineage>
</organism>
<dbReference type="AlphaFoldDB" id="A0AAE3VM50"/>
<gene>
    <name evidence="1" type="ORF">J2S73_001461</name>
</gene>
<reference evidence="1" key="1">
    <citation type="submission" date="2023-07" db="EMBL/GenBank/DDBJ databases">
        <title>Genomic Encyclopedia of Type Strains, Phase IV (KMG-IV): sequencing the most valuable type-strain genomes for metagenomic binning, comparative biology and taxonomic classification.</title>
        <authorList>
            <person name="Goeker M."/>
        </authorList>
    </citation>
    <scope>NUCLEOTIDE SEQUENCE</scope>
    <source>
        <strain evidence="1">DSM 21202</strain>
    </source>
</reference>
<evidence type="ECO:0000313" key="2">
    <source>
        <dbReference type="Proteomes" id="UP001229244"/>
    </source>
</evidence>
<proteinExistence type="predicted"/>
<name>A0AAE3VM50_9HYPH</name>
<keyword evidence="2" id="KW-1185">Reference proteome</keyword>
<comment type="caution">
    <text evidence="1">The sequence shown here is derived from an EMBL/GenBank/DDBJ whole genome shotgun (WGS) entry which is preliminary data.</text>
</comment>
<dbReference type="Gene3D" id="3.30.70.920">
    <property type="match status" value="1"/>
</dbReference>
<dbReference type="EMBL" id="JAUSUL010000001">
    <property type="protein sequence ID" value="MDQ0315024.1"/>
    <property type="molecule type" value="Genomic_DNA"/>
</dbReference>
<dbReference type="Proteomes" id="UP001229244">
    <property type="component" value="Unassembled WGS sequence"/>
</dbReference>
<accession>A0AAE3VM50</accession>